<evidence type="ECO:0000313" key="1">
    <source>
        <dbReference type="EMBL" id="TMU50685.1"/>
    </source>
</evidence>
<dbReference type="PANTHER" id="PTHR37841">
    <property type="entry name" value="GLR2918 PROTEIN"/>
    <property type="match status" value="1"/>
</dbReference>
<dbReference type="InterPro" id="IPR032774">
    <property type="entry name" value="WG_beta_rep"/>
</dbReference>
<dbReference type="Pfam" id="PF14903">
    <property type="entry name" value="WG_beta_rep"/>
    <property type="match status" value="6"/>
</dbReference>
<protein>
    <submittedName>
        <fullName evidence="1">WG repeat-containing protein</fullName>
    </submittedName>
</protein>
<reference evidence="1 2" key="1">
    <citation type="submission" date="2019-05" db="EMBL/GenBank/DDBJ databases">
        <title>Flagellimonas sp. AsT0115, sp. nov., isolated from a marine red algae, Asparagopsis taxiformis.</title>
        <authorList>
            <person name="Kim J."/>
            <person name="Jeong S.E."/>
            <person name="Jeon C.O."/>
        </authorList>
    </citation>
    <scope>NUCLEOTIDE SEQUENCE [LARGE SCALE GENOMIC DNA]</scope>
    <source>
        <strain evidence="1 2">AsT0115</strain>
    </source>
</reference>
<dbReference type="PANTHER" id="PTHR37841:SF1">
    <property type="entry name" value="DUF3298 DOMAIN-CONTAINING PROTEIN"/>
    <property type="match status" value="1"/>
</dbReference>
<gene>
    <name evidence="1" type="ORF">FGG15_17950</name>
</gene>
<evidence type="ECO:0000313" key="2">
    <source>
        <dbReference type="Proteomes" id="UP000751614"/>
    </source>
</evidence>
<dbReference type="SUPFAM" id="SSF69360">
    <property type="entry name" value="Cell wall binding repeat"/>
    <property type="match status" value="1"/>
</dbReference>
<organism evidence="1 2">
    <name type="scientific">Flagellimonas algicola</name>
    <dbReference type="NCBI Taxonomy" id="2583815"/>
    <lineage>
        <taxon>Bacteria</taxon>
        <taxon>Pseudomonadati</taxon>
        <taxon>Bacteroidota</taxon>
        <taxon>Flavobacteriia</taxon>
        <taxon>Flavobacteriales</taxon>
        <taxon>Flavobacteriaceae</taxon>
        <taxon>Flagellimonas</taxon>
    </lineage>
</organism>
<proteinExistence type="predicted"/>
<name>A0ABY2WHP0_9FLAO</name>
<sequence>MELKKKITRYLGSPSEKWSAEWLAHDHIFYCFLSMGSLDRLGRESHAVSKPARFTVFKTQIMKKTFLFIAFLVFSCNENIQNTDRTQKITKNNLLAMVMKDGKYGYINPEGDYVISPRYPLARSFSNGMACVNFNGVRSDFFPGTIGGSYAFIDTSGKLKFEEKAFSLPVSFFNDYAIIESNNQTVGFIDKNLDLVVDGFDVLMPFREGMSAAVKRSENTVGFIDTTGEWRIKLDLKSHRIGDFHEGYAFFMKDNGYGYLNKQGEIVIEPIYEGTYDFHEGLGAFLLNKKFGFLNKEGKVVINNEYENVGDFSNGLCAVQKNGKWGYIDHKGKVGIAFEFDAVRDFNEGFASVQKQNKVGFIDKNGDWLIGPKFDNGLDFKNGYAIINKGGKLGYINAKGEIIIEPIYDRVDNFVDPFSSNENLRSD</sequence>
<dbReference type="Proteomes" id="UP000751614">
    <property type="component" value="Unassembled WGS sequence"/>
</dbReference>
<keyword evidence="2" id="KW-1185">Reference proteome</keyword>
<accession>A0ABY2WHP0</accession>
<comment type="caution">
    <text evidence="1">The sequence shown here is derived from an EMBL/GenBank/DDBJ whole genome shotgun (WGS) entry which is preliminary data.</text>
</comment>
<dbReference type="EMBL" id="VCNI01000004">
    <property type="protein sequence ID" value="TMU50685.1"/>
    <property type="molecule type" value="Genomic_DNA"/>
</dbReference>